<dbReference type="PANTHER" id="PTHR21180">
    <property type="entry name" value="ENDONUCLEASE/EXONUCLEASE/PHOSPHATASE FAMILY DOMAIN-CONTAINING PROTEIN 1"/>
    <property type="match status" value="1"/>
</dbReference>
<reference evidence="2 3" key="1">
    <citation type="submission" date="2024-04" db="EMBL/GenBank/DDBJ databases">
        <title>Flavobacterium sp. DGU38 16S ribosomal RNA gene Genome sequencing and assembly.</title>
        <authorList>
            <person name="Park S."/>
        </authorList>
    </citation>
    <scope>NUCLEOTIDE SEQUENCE [LARGE SCALE GENOMIC DNA]</scope>
    <source>
        <strain evidence="2 3">DGU38</strain>
    </source>
</reference>
<dbReference type="Gene3D" id="1.10.150.280">
    <property type="entry name" value="AF1531-like domain"/>
    <property type="match status" value="1"/>
</dbReference>
<evidence type="ECO:0000313" key="3">
    <source>
        <dbReference type="Proteomes" id="UP001485226"/>
    </source>
</evidence>
<name>A0ABU9IKU4_9FLAO</name>
<comment type="caution">
    <text evidence="2">The sequence shown here is derived from an EMBL/GenBank/DDBJ whole genome shotgun (WGS) entry which is preliminary data.</text>
</comment>
<keyword evidence="3" id="KW-1185">Reference proteome</keyword>
<proteinExistence type="predicted"/>
<dbReference type="EMBL" id="JBBYHS010000004">
    <property type="protein sequence ID" value="MEL1253066.1"/>
    <property type="molecule type" value="Genomic_DNA"/>
</dbReference>
<evidence type="ECO:0000313" key="2">
    <source>
        <dbReference type="EMBL" id="MEL1253066.1"/>
    </source>
</evidence>
<dbReference type="RefSeq" id="WP_341690022.1">
    <property type="nucleotide sequence ID" value="NZ_JBBYHS010000004.1"/>
</dbReference>
<keyword evidence="1" id="KW-1133">Transmembrane helix</keyword>
<gene>
    <name evidence="2" type="ORF">AAEO57_04720</name>
</gene>
<evidence type="ECO:0000256" key="1">
    <source>
        <dbReference type="SAM" id="Phobius"/>
    </source>
</evidence>
<dbReference type="Pfam" id="PF12836">
    <property type="entry name" value="HHH_3"/>
    <property type="match status" value="2"/>
</dbReference>
<dbReference type="PANTHER" id="PTHR21180:SF32">
    <property type="entry name" value="ENDONUCLEASE_EXONUCLEASE_PHOSPHATASE FAMILY DOMAIN-CONTAINING PROTEIN 1"/>
    <property type="match status" value="1"/>
</dbReference>
<protein>
    <submittedName>
        <fullName evidence="2">Helix-hairpin-helix domain-containing protein</fullName>
    </submittedName>
</protein>
<sequence length="294" mass="34237">MNFKNTASYFSFTSQQRKGIFFLLLIIVGLQLFYFFSDFSEVEKSQPEKEQWLALQSEVDSLKTIKYNSKLKIYPFNPNFISDYKGYKLGMSTVEIDRLFAFRKEDKYVNSAEEFQKVTKISDSLLNAISPYFKFPDWIKNKKSFKTSDIRYLSQSLKKENIIVLDINQASQDDLMKIKGIGEALSLRILKQKESLEAFVSMEQINDIWGLSPDVVHELKKYFKVSSLPKIKKIPVNDAALKELAQFPYFRYALAKQIVTYRSMNGNIKNIEDLINIKGFPVEKANIISLYLEF</sequence>
<organism evidence="2 3">
    <name type="scientific">Flavobacterium calami</name>
    <dbReference type="NCBI Taxonomy" id="3139144"/>
    <lineage>
        <taxon>Bacteria</taxon>
        <taxon>Pseudomonadati</taxon>
        <taxon>Bacteroidota</taxon>
        <taxon>Flavobacteriia</taxon>
        <taxon>Flavobacteriales</taxon>
        <taxon>Flavobacteriaceae</taxon>
        <taxon>Flavobacterium</taxon>
    </lineage>
</organism>
<dbReference type="Gene3D" id="1.10.150.320">
    <property type="entry name" value="Photosystem II 12 kDa extrinsic protein"/>
    <property type="match status" value="1"/>
</dbReference>
<dbReference type="InterPro" id="IPR051675">
    <property type="entry name" value="Endo/Exo/Phosphatase_dom_1"/>
</dbReference>
<keyword evidence="1" id="KW-0472">Membrane</keyword>
<dbReference type="SUPFAM" id="SSF47781">
    <property type="entry name" value="RuvA domain 2-like"/>
    <property type="match status" value="2"/>
</dbReference>
<accession>A0ABU9IKU4</accession>
<keyword evidence="1" id="KW-0812">Transmembrane</keyword>
<dbReference type="InterPro" id="IPR010994">
    <property type="entry name" value="RuvA_2-like"/>
</dbReference>
<dbReference type="Proteomes" id="UP001485226">
    <property type="component" value="Unassembled WGS sequence"/>
</dbReference>
<feature type="transmembrane region" description="Helical" evidence="1">
    <location>
        <begin position="20"/>
        <end position="37"/>
    </location>
</feature>